<sequence length="2222" mass="244264">MPEIVPVANKRGFHRIRASPRFSVSLLEIDLERDALSLLLDLLNGICTDYSEIPKIPTAPAAYVRRESSGVSPFHLLIARLNVLVLLSKRIFLVLEEQECLRLSVLRAVYHVIRLTIWCTNRSVRCAALRCLRYYIHTPADVELFLECRLDLLVARCLDLSYMNCPSSYSMKNRTSFQKLEYPHLMGSHPVVDSPTGPTDPTLPVNRSGGAVGSNQVLTNQPYLRVQKPFNPRRRLMRGSGSPPVSTNRSMFDESNSSAAGHLYSSPLVSTMGERQMFLRLAYHLVQISPQLFPSSLVQAVAAPCLRVGRFLNGATSGSDAKKEGQPMYLGLGNRQADRMLNTRGERPDNDDSDSMLKDIALRSCLLILVELIILAPMRVLHPDLAGSSFRDPSARPSDQVRNSSHLERTGKHIAYTQFNPSCRVTVEALISTFASSPQNTTNHPPRIHEAVLLALLTTLNKPQTACLFPLAQVAKFLVPFTSVRGRPYQPKSLYNTYLSFSECAKNCLIGMLRSWSGLFYFLHDGLPCLQTLMYSLAVGSTEMRDQILDLLFGLFPALPTPHPSTQDMEPAIFGLIEALASCAPSALPVLNSWNPCATATYSETAETGTVQGSAQSSAQSSCPNPQKTLILPRRRCPRSAWDLEGGFVAGEGCRIFSRCGPRVDGTIDLMESYTALLLTVLVQAGLYEGLIRAISDTSHTTSVRAGLLLGYLVHKAYRLLPQNHPATKRLQQAEMLSVKATGSHLAVIWLARVHRIMHAHDTRLADPCSLVRIPLHSPFLECLARQSSTRKCSSSSSSAASGNATTESFNLESPTSFGGMWLDQMIAQSGVVPPAPVKNPVLSGRSTHHPPSENQQPKPPELWDWELLASFGRYLFDQRSLLSWEDQTRSRFLRRIMDFLTPGVEVTMDVGGRHTSSAHPSTTRSSSIPSVDFFSSPSTIHLRPHSNFSVVTDGGHAIRSAGSRTFSSLATVTGSTMIPSQLDPLRLNGQQLNTSSISGLDLAQLPHTWTHAPAAGILAAGLIPHLAAYPPGSEPNRLLTKFLVTIREALKTSMATSSVSNAGPFDTDPNSSTSLSSLFDFTHLCGTCSTLLLLAVGRLTSSEAGEARLESSGLCAVLHNLLLHKSLARERELTRQLEKRRFTLAKVLLSSLDLTHPGRLGHQFLKAAISGGSKATKLYAIQLIRLLFRLRLPFLVTWCIDMVIKLTLDPSREVVRQAFYLLEETCWDPVNVHAIARHILPKPRSVVTKEVDEPAQTLTPFAIRLLDPRTGPIGHRIFSRVLSRSNAFERLVGTRPARRMVNTEKSADGTLTRSNSLPLSELSPVDRHPVDWMLDVARKHFNFAYAAEVDARLSVLFTGCKIQPDHVVAQPSERNALHDRFSQLAFLYGQSPDALQRLREVSKKSSVTDENDDSDCSSDQWYPSNQDFNFDEAPSLNGASFAGAYLPPALVSDNHSSWIAQNIGDVHCLLLPQHPYGCLAEHKEGIDLLKERGDLCAAVHVLESAKAEYLTCANHTVRNSQDLRLPETTIFPTPSVMEVKSSLWALAAVGSARCGQSWIASQPDLIHLFKSFAVCADSTGLRATAWLCLNLLASRPANHVLLSDTYPDIRSPPRKDLVSAADYQTASQITWLVSGSDFYSFLQLPSNTTGLPNESGTVIRTKKNATEPRPNSTLSYQSKHFEVVPIDRRETDSLDVICDRAISTASVEKRGGRGIWRIFSRNNSSRASNIIRRWFPSRLSPRPKGNSPRTTDTDGLEKIPIRIPSNCVQPSPSTVALDKCEDRVSVPPNSPLSSNEKESSEEPLGATHPSTRFLSATWTHQDMLNSRKLLMKLSDGSSGFVPDRCRVSSASLIEQGIYPLDRKDRLICKGICLPSDVRVLGRRYVPGSSNLRSNSVRNNASQSIGCEAGSGQPVQSLSSFVHVAANAEAVLSRCLSPVRPCSHSVLPGSNEPVGGHCDLGRSSRSVNGDLEINGYAELNSHEVEVHSSNHLDVVPTSTIGVPDENSVSSSPRPVNHIVQHEQKKALKHHEASGSACLNGSENHRVDIQNCVKQESQDRKRTGSFSVVPNGCLSLVCRNSSSESHSNQIKGNSSEQALWRSQLLDIVSGLLSNVFSAAHEQALNRLIRSAFISQRDSMLGPYATSKMRDTHHLFDACIYSDVAHLLSTYSFPLEVRTTIQSAFLGLEISELLSDAVQMVDELTQFLLMRQQNCDIVSSPQRT</sequence>
<evidence type="ECO:0000313" key="5">
    <source>
        <dbReference type="EMBL" id="CAL5132465.1"/>
    </source>
</evidence>
<dbReference type="PANTHER" id="PTHR13298">
    <property type="entry name" value="CYTOSOLIC REGULATOR PIANISSIMO"/>
    <property type="match status" value="1"/>
</dbReference>
<dbReference type="InterPro" id="IPR028267">
    <property type="entry name" value="Pianissimo_N"/>
</dbReference>
<dbReference type="InterPro" id="IPR029451">
    <property type="entry name" value="RICTOR_M"/>
</dbReference>
<dbReference type="PANTHER" id="PTHR13298:SF11">
    <property type="entry name" value="RAPAMYCIN-INSENSITIVE COMPANION OF MTOR"/>
    <property type="match status" value="1"/>
</dbReference>
<feature type="compositionally biased region" description="Basic and acidic residues" evidence="2">
    <location>
        <begin position="1752"/>
        <end position="1761"/>
    </location>
</feature>
<feature type="region of interest" description="Disordered" evidence="2">
    <location>
        <begin position="1738"/>
        <end position="1811"/>
    </location>
</feature>
<dbReference type="Proteomes" id="UP001497525">
    <property type="component" value="Unassembled WGS sequence"/>
</dbReference>
<feature type="domain" description="Rapamycin-insensitive companion of mTOR middle" evidence="3">
    <location>
        <begin position="978"/>
        <end position="1191"/>
    </location>
</feature>
<feature type="region of interest" description="Disordered" evidence="2">
    <location>
        <begin position="233"/>
        <end position="257"/>
    </location>
</feature>
<dbReference type="SUPFAM" id="SSF48371">
    <property type="entry name" value="ARM repeat"/>
    <property type="match status" value="1"/>
</dbReference>
<comment type="similarity">
    <text evidence="1">Belongs to the RICTOR family.</text>
</comment>
<feature type="compositionally biased region" description="Polar residues" evidence="2">
    <location>
        <begin position="243"/>
        <end position="257"/>
    </location>
</feature>
<gene>
    <name evidence="5" type="ORF">CDAUBV1_LOCUS5289</name>
</gene>
<feature type="compositionally biased region" description="Basic and acidic residues" evidence="2">
    <location>
        <begin position="344"/>
        <end position="354"/>
    </location>
</feature>
<dbReference type="InterPro" id="IPR028268">
    <property type="entry name" value="Pianissimo_fam"/>
</dbReference>
<dbReference type="EMBL" id="CAXLJL010000123">
    <property type="protein sequence ID" value="CAL5132465.1"/>
    <property type="molecule type" value="Genomic_DNA"/>
</dbReference>
<organism evidence="5 6">
    <name type="scientific">Calicophoron daubneyi</name>
    <name type="common">Rumen fluke</name>
    <name type="synonym">Paramphistomum daubneyi</name>
    <dbReference type="NCBI Taxonomy" id="300641"/>
    <lineage>
        <taxon>Eukaryota</taxon>
        <taxon>Metazoa</taxon>
        <taxon>Spiralia</taxon>
        <taxon>Lophotrochozoa</taxon>
        <taxon>Platyhelminthes</taxon>
        <taxon>Trematoda</taxon>
        <taxon>Digenea</taxon>
        <taxon>Plagiorchiida</taxon>
        <taxon>Pronocephalata</taxon>
        <taxon>Paramphistomoidea</taxon>
        <taxon>Paramphistomidae</taxon>
        <taxon>Calicophoron</taxon>
    </lineage>
</organism>
<dbReference type="GO" id="GO:0038203">
    <property type="term" value="P:TORC2 signaling"/>
    <property type="evidence" value="ECO:0007669"/>
    <property type="project" value="TreeGrafter"/>
</dbReference>
<name>A0AAV2T7T4_CALDB</name>
<dbReference type="InterPro" id="IPR016024">
    <property type="entry name" value="ARM-type_fold"/>
</dbReference>
<feature type="region of interest" description="Disordered" evidence="2">
    <location>
        <begin position="388"/>
        <end position="407"/>
    </location>
</feature>
<dbReference type="SMART" id="SM01308">
    <property type="entry name" value="RICTOR_N"/>
    <property type="match status" value="1"/>
</dbReference>
<feature type="region of interest" description="Disordered" evidence="2">
    <location>
        <begin position="333"/>
        <end position="354"/>
    </location>
</feature>
<dbReference type="Pfam" id="PF14664">
    <property type="entry name" value="RICTOR_N"/>
    <property type="match status" value="2"/>
</dbReference>
<evidence type="ECO:0000259" key="4">
    <source>
        <dbReference type="SMART" id="SM01308"/>
    </source>
</evidence>
<evidence type="ECO:0000256" key="1">
    <source>
        <dbReference type="ARBA" id="ARBA00008878"/>
    </source>
</evidence>
<evidence type="ECO:0000259" key="3">
    <source>
        <dbReference type="SMART" id="SM01307"/>
    </source>
</evidence>
<feature type="domain" description="Rapamycin-insensitive companion of mTOR N-terminal" evidence="4">
    <location>
        <begin position="78"/>
        <end position="722"/>
    </location>
</feature>
<evidence type="ECO:0000256" key="2">
    <source>
        <dbReference type="SAM" id="MobiDB-lite"/>
    </source>
</evidence>
<evidence type="ECO:0000313" key="6">
    <source>
        <dbReference type="Proteomes" id="UP001497525"/>
    </source>
</evidence>
<comment type="caution">
    <text evidence="5">The sequence shown here is derived from an EMBL/GenBank/DDBJ whole genome shotgun (WGS) entry which is preliminary data.</text>
</comment>
<feature type="compositionally biased region" description="Low complexity" evidence="2">
    <location>
        <begin position="1786"/>
        <end position="1795"/>
    </location>
</feature>
<proteinExistence type="inferred from homology"/>
<feature type="region of interest" description="Disordered" evidence="2">
    <location>
        <begin position="835"/>
        <end position="861"/>
    </location>
</feature>
<protein>
    <recommendedName>
        <fullName evidence="7">Rapamycin-insensitive companion of mTOR</fullName>
    </recommendedName>
</protein>
<dbReference type="SMART" id="SM01307">
    <property type="entry name" value="RICTOR_M"/>
    <property type="match status" value="1"/>
</dbReference>
<accession>A0AAV2T7T4</accession>
<reference evidence="5" key="1">
    <citation type="submission" date="2024-06" db="EMBL/GenBank/DDBJ databases">
        <authorList>
            <person name="Liu X."/>
            <person name="Lenzi L."/>
            <person name="Haldenby T S."/>
            <person name="Uol C."/>
        </authorList>
    </citation>
    <scope>NUCLEOTIDE SEQUENCE</scope>
</reference>
<evidence type="ECO:0008006" key="7">
    <source>
        <dbReference type="Google" id="ProtNLM"/>
    </source>
</evidence>
<feature type="region of interest" description="Disordered" evidence="2">
    <location>
        <begin position="189"/>
        <end position="215"/>
    </location>
</feature>
<dbReference type="GO" id="GO:0031932">
    <property type="term" value="C:TORC2 complex"/>
    <property type="evidence" value="ECO:0007669"/>
    <property type="project" value="InterPro"/>
</dbReference>